<keyword evidence="8" id="KW-0675">Receptor</keyword>
<feature type="transmembrane region" description="Helical" evidence="11">
    <location>
        <begin position="694"/>
        <end position="714"/>
    </location>
</feature>
<dbReference type="SUPFAM" id="SSF53822">
    <property type="entry name" value="Periplasmic binding protein-like I"/>
    <property type="match status" value="1"/>
</dbReference>
<feature type="signal peptide" evidence="12">
    <location>
        <begin position="1"/>
        <end position="25"/>
    </location>
</feature>
<evidence type="ECO:0000313" key="14">
    <source>
        <dbReference type="Ensembl" id="ENSGMOP00000016281.2"/>
    </source>
</evidence>
<feature type="domain" description="G-protein coupled receptors family 3 profile" evidence="13">
    <location>
        <begin position="508"/>
        <end position="763"/>
    </location>
</feature>
<protein>
    <recommendedName>
        <fullName evidence="13">G-protein coupled receptors family 3 profile domain-containing protein</fullName>
    </recommendedName>
</protein>
<evidence type="ECO:0000256" key="1">
    <source>
        <dbReference type="ARBA" id="ARBA00004651"/>
    </source>
</evidence>
<proteinExistence type="predicted"/>
<feature type="transmembrane region" description="Helical" evidence="11">
    <location>
        <begin position="577"/>
        <end position="602"/>
    </location>
</feature>
<name>A0A8C5F8J6_GADMO</name>
<reference evidence="14" key="2">
    <citation type="submission" date="2025-09" db="UniProtKB">
        <authorList>
            <consortium name="Ensembl"/>
        </authorList>
    </citation>
    <scope>IDENTIFICATION</scope>
</reference>
<feature type="transmembrane region" description="Helical" evidence="11">
    <location>
        <begin position="726"/>
        <end position="750"/>
    </location>
</feature>
<dbReference type="InterPro" id="IPR028082">
    <property type="entry name" value="Peripla_BP_I"/>
</dbReference>
<evidence type="ECO:0000256" key="5">
    <source>
        <dbReference type="ARBA" id="ARBA00022989"/>
    </source>
</evidence>
<comment type="subcellular location">
    <subcellularLocation>
        <location evidence="1">Cell membrane</location>
        <topology evidence="1">Multi-pass membrane protein</topology>
    </subcellularLocation>
</comment>
<keyword evidence="15" id="KW-1185">Reference proteome</keyword>
<feature type="transmembrane region" description="Helical" evidence="11">
    <location>
        <begin position="659"/>
        <end position="682"/>
    </location>
</feature>
<evidence type="ECO:0000256" key="7">
    <source>
        <dbReference type="ARBA" id="ARBA00023136"/>
    </source>
</evidence>
<dbReference type="PRINTS" id="PR00248">
    <property type="entry name" value="GPCRMGR"/>
</dbReference>
<sequence length="763" mass="85435">MARIAAKIRLLSVMFLFNDLNVISAALFTDCAYIGEVESNSFYQDGDVVLGGVFPLHYTRVSSLPPYTSKPEPGSYNARALRWMQTMTFAIREINQRNDLLPALRLGFHIKDSCNEVPVSLKASLLLVNGQPGPPATGNGSMSIPLVRLYGIMFLYSYFASCSCLSEQTEFPMFMRTMPSDAFQVRALARLVSHFGWTWVGVIGEESDYAYFAVQLFLQESSLYGVCAAYVHHFPVVLSQKPLDKLLDVIQVIINFCIETEVQSIMRAIRQRNITGIQWIAGEAWATANSLWEEFGDLLSGTLGFEFWEESLNCRLNGSVNTHYHYIDNHLDRKPCSGMEDLNDVYSAFSDVSQLRVSYNVYKAVYLVAHALQRMSDCVVGQGPFLFHYMKITKFSILGEKVDFDHNGDPIALYDLINWRREQDGSLRLLKVGFYDGYPARSLSEWPCFPSQAIRSVCSESCPPGKRVARRKGKPVCCFDCVTCADGEVSNNTGGLGSVRSFSYFPPMGMVLCAGSVLGAFFSLLVLALFFKHKATPVVRANNMELSFFLLLFLATCFLIGLLFIGEPSDWLCRTRYPAFGISFALCISCLLAKTSVVLMAFRATLPGSGVMKWFGPNQQRASGSICLIWLRTNPPFTNSNTGYLRNTIIIECATGSEVGFWCVLGYIGLLACLCFFMAFLARELPDNFNEAKFITFSMLIFFAVWITFIPVYMSTAGKYTVAVHIFAILASAYGLLFCIFAPKCYIIILNPEKNNKKNMMHK</sequence>
<dbReference type="InterPro" id="IPR017979">
    <property type="entry name" value="GPCR_3_CS"/>
</dbReference>
<dbReference type="OMA" id="KHANFSA"/>
<evidence type="ECO:0000256" key="6">
    <source>
        <dbReference type="ARBA" id="ARBA00023040"/>
    </source>
</evidence>
<reference evidence="14" key="1">
    <citation type="submission" date="2025-08" db="UniProtKB">
        <authorList>
            <consortium name="Ensembl"/>
        </authorList>
    </citation>
    <scope>IDENTIFICATION</scope>
</reference>
<evidence type="ECO:0000256" key="12">
    <source>
        <dbReference type="SAM" id="SignalP"/>
    </source>
</evidence>
<dbReference type="PROSITE" id="PS00981">
    <property type="entry name" value="G_PROTEIN_RECEP_F3_3"/>
    <property type="match status" value="1"/>
</dbReference>
<evidence type="ECO:0000256" key="9">
    <source>
        <dbReference type="ARBA" id="ARBA00023180"/>
    </source>
</evidence>
<dbReference type="Pfam" id="PF07562">
    <property type="entry name" value="NCD3G"/>
    <property type="match status" value="1"/>
</dbReference>
<dbReference type="GO" id="GO:0005886">
    <property type="term" value="C:plasma membrane"/>
    <property type="evidence" value="ECO:0007669"/>
    <property type="project" value="UniProtKB-SubCell"/>
</dbReference>
<dbReference type="InterPro" id="IPR001828">
    <property type="entry name" value="ANF_lig-bd_rcpt"/>
</dbReference>
<keyword evidence="4 12" id="KW-0732">Signal</keyword>
<accession>A0A8C5F8J6</accession>
<dbReference type="CDD" id="cd15283">
    <property type="entry name" value="7tmC_V2R_pheromone"/>
    <property type="match status" value="1"/>
</dbReference>
<evidence type="ECO:0000313" key="15">
    <source>
        <dbReference type="Proteomes" id="UP000694546"/>
    </source>
</evidence>
<dbReference type="AlphaFoldDB" id="A0A8C5F8J6"/>
<evidence type="ECO:0000256" key="8">
    <source>
        <dbReference type="ARBA" id="ARBA00023170"/>
    </source>
</evidence>
<dbReference type="Ensembl" id="ENSGMOT00000016696.2">
    <property type="protein sequence ID" value="ENSGMOP00000016281.2"/>
    <property type="gene ID" value="ENSGMOG00000015015.2"/>
</dbReference>
<dbReference type="InterPro" id="IPR004073">
    <property type="entry name" value="GPCR_3_vmron_rcpt_2"/>
</dbReference>
<dbReference type="PRINTS" id="PR01535">
    <property type="entry name" value="VOMERONASL2R"/>
</dbReference>
<keyword evidence="6" id="KW-0297">G-protein coupled receptor</keyword>
<dbReference type="PANTHER" id="PTHR24061:SF511">
    <property type="entry name" value="EXTRACELLULAR CALCIUM-SENSING RECEPTOR-RELATED"/>
    <property type="match status" value="1"/>
</dbReference>
<dbReference type="GO" id="GO:0004930">
    <property type="term" value="F:G protein-coupled receptor activity"/>
    <property type="evidence" value="ECO:0007669"/>
    <property type="project" value="UniProtKB-KW"/>
</dbReference>
<dbReference type="InterPro" id="IPR011500">
    <property type="entry name" value="GPCR_3_9-Cys_dom"/>
</dbReference>
<dbReference type="Pfam" id="PF00003">
    <property type="entry name" value="7tm_3"/>
    <property type="match status" value="1"/>
</dbReference>
<evidence type="ECO:0000256" key="3">
    <source>
        <dbReference type="ARBA" id="ARBA00022692"/>
    </source>
</evidence>
<feature type="transmembrane region" description="Helical" evidence="11">
    <location>
        <begin position="546"/>
        <end position="565"/>
    </location>
</feature>
<dbReference type="Pfam" id="PF01094">
    <property type="entry name" value="ANF_receptor"/>
    <property type="match status" value="1"/>
</dbReference>
<keyword evidence="2" id="KW-1003">Cell membrane</keyword>
<evidence type="ECO:0000256" key="11">
    <source>
        <dbReference type="SAM" id="Phobius"/>
    </source>
</evidence>
<evidence type="ECO:0000256" key="2">
    <source>
        <dbReference type="ARBA" id="ARBA00022475"/>
    </source>
</evidence>
<dbReference type="Gene3D" id="2.10.50.30">
    <property type="entry name" value="GPCR, family 3, nine cysteines domain"/>
    <property type="match status" value="1"/>
</dbReference>
<dbReference type="InterPro" id="IPR000337">
    <property type="entry name" value="GPCR_3"/>
</dbReference>
<dbReference type="PROSITE" id="PS50259">
    <property type="entry name" value="G_PROTEIN_RECEP_F3_4"/>
    <property type="match status" value="1"/>
</dbReference>
<keyword evidence="5 11" id="KW-1133">Transmembrane helix</keyword>
<feature type="transmembrane region" description="Helical" evidence="11">
    <location>
        <begin position="510"/>
        <end position="531"/>
    </location>
</feature>
<keyword evidence="9" id="KW-0325">Glycoprotein</keyword>
<feature type="chain" id="PRO_5046101273" description="G-protein coupled receptors family 3 profile domain-containing protein" evidence="12">
    <location>
        <begin position="26"/>
        <end position="763"/>
    </location>
</feature>
<dbReference type="InterPro" id="IPR000068">
    <property type="entry name" value="GPCR_3_Ca_sens_rcpt-rel"/>
</dbReference>
<dbReference type="InterPro" id="IPR017978">
    <property type="entry name" value="GPCR_3_C"/>
</dbReference>
<dbReference type="InterPro" id="IPR038550">
    <property type="entry name" value="GPCR_3_9-Cys_sf"/>
</dbReference>
<organism evidence="14 15">
    <name type="scientific">Gadus morhua</name>
    <name type="common">Atlantic cod</name>
    <dbReference type="NCBI Taxonomy" id="8049"/>
    <lineage>
        <taxon>Eukaryota</taxon>
        <taxon>Metazoa</taxon>
        <taxon>Chordata</taxon>
        <taxon>Craniata</taxon>
        <taxon>Vertebrata</taxon>
        <taxon>Euteleostomi</taxon>
        <taxon>Actinopterygii</taxon>
        <taxon>Neopterygii</taxon>
        <taxon>Teleostei</taxon>
        <taxon>Neoteleostei</taxon>
        <taxon>Acanthomorphata</taxon>
        <taxon>Zeiogadaria</taxon>
        <taxon>Gadariae</taxon>
        <taxon>Gadiformes</taxon>
        <taxon>Gadoidei</taxon>
        <taxon>Gadidae</taxon>
        <taxon>Gadus</taxon>
    </lineage>
</organism>
<dbReference type="Proteomes" id="UP000694546">
    <property type="component" value="Chromosome 16"/>
</dbReference>
<dbReference type="PANTHER" id="PTHR24061">
    <property type="entry name" value="CALCIUM-SENSING RECEPTOR-RELATED"/>
    <property type="match status" value="1"/>
</dbReference>
<keyword evidence="10" id="KW-0807">Transducer</keyword>
<evidence type="ECO:0000256" key="4">
    <source>
        <dbReference type="ARBA" id="ARBA00022729"/>
    </source>
</evidence>
<evidence type="ECO:0000256" key="10">
    <source>
        <dbReference type="ARBA" id="ARBA00023224"/>
    </source>
</evidence>
<keyword evidence="3 11" id="KW-0812">Transmembrane</keyword>
<dbReference type="GeneTree" id="ENSGT01150000286997"/>
<dbReference type="Gene3D" id="3.40.50.2300">
    <property type="match status" value="4"/>
</dbReference>
<keyword evidence="7 11" id="KW-0472">Membrane</keyword>
<evidence type="ECO:0000259" key="13">
    <source>
        <dbReference type="PROSITE" id="PS50259"/>
    </source>
</evidence>